<proteinExistence type="predicted"/>
<dbReference type="Proteomes" id="UP000317940">
    <property type="component" value="Unassembled WGS sequence"/>
</dbReference>
<comment type="caution">
    <text evidence="2">The sequence shown here is derived from an EMBL/GenBank/DDBJ whole genome shotgun (WGS) entry which is preliminary data.</text>
</comment>
<evidence type="ECO:0000313" key="3">
    <source>
        <dbReference type="Proteomes" id="UP000317940"/>
    </source>
</evidence>
<name>A0A561ULZ9_9ACTN</name>
<evidence type="ECO:0000313" key="2">
    <source>
        <dbReference type="EMBL" id="TWG00357.1"/>
    </source>
</evidence>
<dbReference type="RefSeq" id="WP_145906471.1">
    <property type="nucleotide sequence ID" value="NZ_BAAAMZ010000014.1"/>
</dbReference>
<organism evidence="2 3">
    <name type="scientific">Kitasatospora viridis</name>
    <dbReference type="NCBI Taxonomy" id="281105"/>
    <lineage>
        <taxon>Bacteria</taxon>
        <taxon>Bacillati</taxon>
        <taxon>Actinomycetota</taxon>
        <taxon>Actinomycetes</taxon>
        <taxon>Kitasatosporales</taxon>
        <taxon>Streptomycetaceae</taxon>
        <taxon>Kitasatospora</taxon>
    </lineage>
</organism>
<gene>
    <name evidence="2" type="ORF">FHX73_114232</name>
</gene>
<keyword evidence="3" id="KW-1185">Reference proteome</keyword>
<keyword evidence="1" id="KW-0472">Membrane</keyword>
<feature type="transmembrane region" description="Helical" evidence="1">
    <location>
        <begin position="66"/>
        <end position="84"/>
    </location>
</feature>
<accession>A0A561ULZ9</accession>
<feature type="transmembrane region" description="Helical" evidence="1">
    <location>
        <begin position="40"/>
        <end position="59"/>
    </location>
</feature>
<keyword evidence="1" id="KW-1133">Transmembrane helix</keyword>
<sequence length="100" mass="10524">MDRPRRLWLLVSALPAAPIALLLGVPIVRRACFGGDRAPWLVVSGALWVLLLAALRLTLDGRSARVRWGAPAVLGLAALALGLADHALGPLPVGCYGDVR</sequence>
<dbReference type="EMBL" id="VIWT01000001">
    <property type="protein sequence ID" value="TWG00357.1"/>
    <property type="molecule type" value="Genomic_DNA"/>
</dbReference>
<reference evidence="2 3" key="1">
    <citation type="submission" date="2019-06" db="EMBL/GenBank/DDBJ databases">
        <title>Sequencing the genomes of 1000 actinobacteria strains.</title>
        <authorList>
            <person name="Klenk H.-P."/>
        </authorList>
    </citation>
    <scope>NUCLEOTIDE SEQUENCE [LARGE SCALE GENOMIC DNA]</scope>
    <source>
        <strain evidence="2 3">DSM 44826</strain>
    </source>
</reference>
<keyword evidence="1" id="KW-0812">Transmembrane</keyword>
<protein>
    <submittedName>
        <fullName evidence="2">Uncharacterized protein</fullName>
    </submittedName>
</protein>
<evidence type="ECO:0000256" key="1">
    <source>
        <dbReference type="SAM" id="Phobius"/>
    </source>
</evidence>
<dbReference type="AlphaFoldDB" id="A0A561ULZ9"/>